<sequence>MLNYLATPLLAATRGAFQEPPADVRAMLCDQLRFALENYYVHLPQKRAGFAIDPVQALTLLRNSDGTNFSRRLLSIVASLRDRHTTLQLAPPWTDMVAYVPFLLEQYHENGVPHYIVTKRFFGFEEIPLGVEVTHWNGVPIGLYLENLAEETQGAHWSAQMRLALSNLTVRPLAYMLRPSEDWVTLTYLDGRGGFSAASTPWRCCAMPAQPPSSPMMGAAAMPASAMAQGLDRKLLATGTFLRDAASGGRGGTGGGAGGALTPSQSGFVTQGPFRYGRVPTPAGDAAYLRIFTFETDNAAQFAAAIAGILATLPQDRLLIDIRANPGGNILAGQKLVALLAGGRSPAMAPIDFRNTPQTQALTTVASLAPWHASIRMQTSTGLGYSQAFSITSLDDLPAYRYPGSMALIIDALSYSTSDFFAADFTDNGLGIVIGTDPLTGAGGANVWSWDVLSTLSGLVGIPIGPLPPGYGLNLSLRRALRTGVSAGIPIEDVGVPASIVHQLTKADILDENRDLLAFAGAVLAECPRRFQA</sequence>
<dbReference type="EMBL" id="JAUSVU010000015">
    <property type="protein sequence ID" value="MDQ0534996.1"/>
    <property type="molecule type" value="Genomic_DNA"/>
</dbReference>
<comment type="caution">
    <text evidence="2">The sequence shown here is derived from an EMBL/GenBank/DDBJ whole genome shotgun (WGS) entry which is preliminary data.</text>
</comment>
<feature type="domain" description="Tail specific protease" evidence="1">
    <location>
        <begin position="286"/>
        <end position="444"/>
    </location>
</feature>
<dbReference type="PANTHER" id="PTHR32060">
    <property type="entry name" value="TAIL-SPECIFIC PROTEASE"/>
    <property type="match status" value="1"/>
</dbReference>
<name>A0ABU0MNL7_9PROT</name>
<evidence type="ECO:0000313" key="3">
    <source>
        <dbReference type="Proteomes" id="UP001244552"/>
    </source>
</evidence>
<dbReference type="Gene3D" id="3.90.226.10">
    <property type="entry name" value="2-enoyl-CoA Hydratase, Chain A, domain 1"/>
    <property type="match status" value="1"/>
</dbReference>
<dbReference type="Proteomes" id="UP001244552">
    <property type="component" value="Unassembled WGS sequence"/>
</dbReference>
<protein>
    <recommendedName>
        <fullName evidence="1">Tail specific protease domain-containing protein</fullName>
    </recommendedName>
</protein>
<organism evidence="2 3">
    <name type="scientific">Azospirillum picis</name>
    <dbReference type="NCBI Taxonomy" id="488438"/>
    <lineage>
        <taxon>Bacteria</taxon>
        <taxon>Pseudomonadati</taxon>
        <taxon>Pseudomonadota</taxon>
        <taxon>Alphaproteobacteria</taxon>
        <taxon>Rhodospirillales</taxon>
        <taxon>Azospirillaceae</taxon>
        <taxon>Azospirillum</taxon>
    </lineage>
</organism>
<accession>A0ABU0MNL7</accession>
<dbReference type="InterPro" id="IPR029045">
    <property type="entry name" value="ClpP/crotonase-like_dom_sf"/>
</dbReference>
<reference evidence="2 3" key="1">
    <citation type="submission" date="2023-07" db="EMBL/GenBank/DDBJ databases">
        <title>Genomic Encyclopedia of Type Strains, Phase IV (KMG-IV): sequencing the most valuable type-strain genomes for metagenomic binning, comparative biology and taxonomic classification.</title>
        <authorList>
            <person name="Goeker M."/>
        </authorList>
    </citation>
    <scope>NUCLEOTIDE SEQUENCE [LARGE SCALE GENOMIC DNA]</scope>
    <source>
        <strain evidence="2 3">DSM 19922</strain>
    </source>
</reference>
<dbReference type="PANTHER" id="PTHR32060:SF22">
    <property type="entry name" value="CARBOXYL-TERMINAL-PROCESSING PEPTIDASE 3, CHLOROPLASTIC"/>
    <property type="match status" value="1"/>
</dbReference>
<proteinExistence type="predicted"/>
<dbReference type="Pfam" id="PF03572">
    <property type="entry name" value="Peptidase_S41"/>
    <property type="match status" value="1"/>
</dbReference>
<dbReference type="InterPro" id="IPR005151">
    <property type="entry name" value="Tail-specific_protease"/>
</dbReference>
<keyword evidence="3" id="KW-1185">Reference proteome</keyword>
<evidence type="ECO:0000313" key="2">
    <source>
        <dbReference type="EMBL" id="MDQ0534996.1"/>
    </source>
</evidence>
<gene>
    <name evidence="2" type="ORF">QO018_003874</name>
</gene>
<dbReference type="SUPFAM" id="SSF52096">
    <property type="entry name" value="ClpP/crotonase"/>
    <property type="match status" value="1"/>
</dbReference>
<dbReference type="RefSeq" id="WP_209986666.1">
    <property type="nucleotide sequence ID" value="NZ_JAGINO010000019.1"/>
</dbReference>
<evidence type="ECO:0000259" key="1">
    <source>
        <dbReference type="Pfam" id="PF03572"/>
    </source>
</evidence>